<evidence type="ECO:0000256" key="1">
    <source>
        <dbReference type="ARBA" id="ARBA00022729"/>
    </source>
</evidence>
<dbReference type="PANTHER" id="PTHR16026">
    <property type="entry name" value="CARTILAGE ACIDIC PROTEIN 1"/>
    <property type="match status" value="1"/>
</dbReference>
<keyword evidence="1 2" id="KW-0732">Signal</keyword>
<sequence length="1117" mass="121599">MRRFRLPISLVSVCWLFFSCDRAAQEQSAEATPAADPIFRLVSPDSSGVTFLNPIEENLNLNVLMYEYLYNGGGVALGDLNQDGLDDIYFSANVGQNQLYLNEGNLKFKDITQASGATGRPGPWKTGVVLVDINGDGKLDIYLCHSGALMLEKRKNELFVNQGNNADGIPQFTEMAEEYGIASESTTTSAAFFDFDLDGDLDLFLLNHNTKSIQNHDPAVTRALMKDKHEAGSQLFENQNGKFVEVTEKAGISSSSLSYGLGVSVADINGDGWPDIYVGNDYSMPDYLYINQKNGKFKDEIQSMLDHVSHFSMGNDIADINNDGLLDILTLDMLPEDNLRQKLLLSPDNFELFQLNLDRGFYYQYMRNMLHVNAGDGRFQELGQISGISNTDWSWAALFSDLDLDGWKDLFVTNGYLRDYNNQDFLKYMDNYVRTAGGQLKREDLLNLVKSMSSSNLRNYTYRNRGDLTFENIGTSWGIAENGNSNGAAYSDLDNDGDLDLVINNINAPAFIYENLAVQKAKGNFLKVELKGEGQNTLGQGALVKVYSGGKMQVQEQNLYRGFQSSVSPVLVFGLGESSKADSVQVNWPGGKVSKLTELAANQSHAVSQAEAGKLPTPKSGKAPVLLSQAGKLPLPKGQEVNDFKRQPLLNFEISGNGKAMVVEDFNGDGKADLFVGGNAGASGRVYFAQPNGQFGKPDSTAFASAAASADTDALALDANGDGFADLLVASGGMYQFNPGDSGLFPRLYLNDGKGKFTLSPDALPKEGFAIGSLLSLDFNGDGYADVFAGGRIVPGQYPTSPGSRIWIGDGKGNFTDQTDAIAPAFKSLGMVTDSGLADLNGDGQAELIVVGDAMPITVFGKSGNTWQEVTSTHFDKSQVGFWSDMLISDWDGDGKPELFVGNHGRNSQLYASDSEPLELLYKDFDSNGSTDAILGYYIQGEKYPSSSRDEILGQVLFLKKRYLDFKSFSEVKMDELFTPEERKDSKTIQINTLETSYFALGPDGKFQRKSLPIQAQVAPVFAAASADVDGDGNLDLVFGGNLFDTKLKFGRYDASHGSVFLGDGKGGFQALTSAVSGISLRGEVRKVEALGNSLLFYTKDDGIQLYTYHLSKDESQ</sequence>
<evidence type="ECO:0000256" key="2">
    <source>
        <dbReference type="SAM" id="SignalP"/>
    </source>
</evidence>
<dbReference type="InterPro" id="IPR027039">
    <property type="entry name" value="Crtac1"/>
</dbReference>
<dbReference type="InterPro" id="IPR013517">
    <property type="entry name" value="FG-GAP"/>
</dbReference>
<feature type="signal peptide" evidence="2">
    <location>
        <begin position="1"/>
        <end position="24"/>
    </location>
</feature>
<dbReference type="PANTHER" id="PTHR16026:SF0">
    <property type="entry name" value="CARTILAGE ACIDIC PROTEIN 1"/>
    <property type="match status" value="1"/>
</dbReference>
<keyword evidence="5" id="KW-1185">Reference proteome</keyword>
<dbReference type="PROSITE" id="PS51257">
    <property type="entry name" value="PROKAR_LIPOPROTEIN"/>
    <property type="match status" value="1"/>
</dbReference>
<organism evidence="4 5">
    <name type="scientific">Algoriphagus oliviformis</name>
    <dbReference type="NCBI Taxonomy" id="2811231"/>
    <lineage>
        <taxon>Bacteria</taxon>
        <taxon>Pseudomonadati</taxon>
        <taxon>Bacteroidota</taxon>
        <taxon>Cytophagia</taxon>
        <taxon>Cytophagales</taxon>
        <taxon>Cyclobacteriaceae</taxon>
        <taxon>Algoriphagus</taxon>
    </lineage>
</organism>
<evidence type="ECO:0000313" key="5">
    <source>
        <dbReference type="Proteomes" id="UP000664317"/>
    </source>
</evidence>
<dbReference type="InterPro" id="IPR028994">
    <property type="entry name" value="Integrin_alpha_N"/>
</dbReference>
<dbReference type="EMBL" id="JAFKCT010000001">
    <property type="protein sequence ID" value="MBN7810067.1"/>
    <property type="molecule type" value="Genomic_DNA"/>
</dbReference>
<dbReference type="Pfam" id="PF07593">
    <property type="entry name" value="UnbV_ASPIC"/>
    <property type="match status" value="1"/>
</dbReference>
<reference evidence="4 5" key="1">
    <citation type="submission" date="2021-03" db="EMBL/GenBank/DDBJ databases">
        <title>novel species isolated from a fishpond in China.</title>
        <authorList>
            <person name="Lu H."/>
            <person name="Cai Z."/>
        </authorList>
    </citation>
    <scope>NUCLEOTIDE SEQUENCE [LARGE SCALE GENOMIC DNA]</scope>
    <source>
        <strain evidence="4 5">H41</strain>
    </source>
</reference>
<dbReference type="InterPro" id="IPR011519">
    <property type="entry name" value="UnbV_ASPIC"/>
</dbReference>
<dbReference type="Pfam" id="PF13517">
    <property type="entry name" value="FG-GAP_3"/>
    <property type="match status" value="5"/>
</dbReference>
<feature type="chain" id="PRO_5047053024" evidence="2">
    <location>
        <begin position="25"/>
        <end position="1117"/>
    </location>
</feature>
<comment type="caution">
    <text evidence="4">The sequence shown here is derived from an EMBL/GenBank/DDBJ whole genome shotgun (WGS) entry which is preliminary data.</text>
</comment>
<evidence type="ECO:0000313" key="4">
    <source>
        <dbReference type="EMBL" id="MBN7810067.1"/>
    </source>
</evidence>
<dbReference type="Gene3D" id="2.130.10.130">
    <property type="entry name" value="Integrin alpha, N-terminal"/>
    <property type="match status" value="4"/>
</dbReference>
<name>A0ABS3BYY3_9BACT</name>
<dbReference type="Pfam" id="PF01839">
    <property type="entry name" value="FG-GAP"/>
    <property type="match status" value="1"/>
</dbReference>
<feature type="domain" description="ASPIC/UnbV" evidence="3">
    <location>
        <begin position="541"/>
        <end position="604"/>
    </location>
</feature>
<accession>A0ABS3BYY3</accession>
<dbReference type="SUPFAM" id="SSF69318">
    <property type="entry name" value="Integrin alpha N-terminal domain"/>
    <property type="match status" value="3"/>
</dbReference>
<gene>
    <name evidence="4" type="ORF">J0A68_03810</name>
</gene>
<proteinExistence type="predicted"/>
<evidence type="ECO:0000259" key="3">
    <source>
        <dbReference type="Pfam" id="PF07593"/>
    </source>
</evidence>
<dbReference type="Proteomes" id="UP000664317">
    <property type="component" value="Unassembled WGS sequence"/>
</dbReference>
<protein>
    <submittedName>
        <fullName evidence="4">VCBS repeat-containing protein</fullName>
    </submittedName>
</protein>